<evidence type="ECO:0000256" key="2">
    <source>
        <dbReference type="ARBA" id="ARBA00004998"/>
    </source>
</evidence>
<dbReference type="EC" id="2.6.1.13" evidence="3"/>
<evidence type="ECO:0000256" key="8">
    <source>
        <dbReference type="ARBA" id="ARBA00030587"/>
    </source>
</evidence>
<evidence type="ECO:0000313" key="10">
    <source>
        <dbReference type="EMBL" id="RVW11561.1"/>
    </source>
</evidence>
<dbReference type="Gene3D" id="3.40.640.10">
    <property type="entry name" value="Type I PLP-dependent aspartate aminotransferase-like (Major domain)"/>
    <property type="match status" value="1"/>
</dbReference>
<dbReference type="InterPro" id="IPR015421">
    <property type="entry name" value="PyrdxlP-dep_Trfase_major"/>
</dbReference>
<dbReference type="InterPro" id="IPR015422">
    <property type="entry name" value="PyrdxlP-dep_Trfase_small"/>
</dbReference>
<dbReference type="UniPathway" id="UPA00098">
    <property type="reaction ID" value="UER00358"/>
</dbReference>
<evidence type="ECO:0000256" key="1">
    <source>
        <dbReference type="ARBA" id="ARBA00001933"/>
    </source>
</evidence>
<evidence type="ECO:0000256" key="7">
    <source>
        <dbReference type="ARBA" id="ARBA00022898"/>
    </source>
</evidence>
<protein>
    <recommendedName>
        <fullName evidence="3">ornithine aminotransferase</fullName>
        <ecNumber evidence="3">2.6.1.13</ecNumber>
    </recommendedName>
    <alternativeName>
        <fullName evidence="8">Ornithine--oxo-acid aminotransferase</fullName>
    </alternativeName>
</protein>
<comment type="pathway">
    <text evidence="2">Amino-acid biosynthesis; L-proline biosynthesis; L-glutamate 5-semialdehyde from L-ornithine: step 1/1.</text>
</comment>
<dbReference type="InterPro" id="IPR010164">
    <property type="entry name" value="Orn_aminotrans"/>
</dbReference>
<dbReference type="InterPro" id="IPR050103">
    <property type="entry name" value="Class-III_PLP-dep_AT"/>
</dbReference>
<keyword evidence="6 10" id="KW-0808">Transferase</keyword>
<dbReference type="RefSeq" id="WP_127914686.1">
    <property type="nucleotide sequence ID" value="NZ_RKLP01000001.1"/>
</dbReference>
<keyword evidence="5" id="KW-0641">Proline biosynthesis</keyword>
<keyword evidence="7 9" id="KW-0663">Pyridoxal phosphate</keyword>
<organism evidence="10 11">
    <name type="scientific">Prescottella agglutinans</name>
    <dbReference type="NCBI Taxonomy" id="1644129"/>
    <lineage>
        <taxon>Bacteria</taxon>
        <taxon>Bacillati</taxon>
        <taxon>Actinomycetota</taxon>
        <taxon>Actinomycetes</taxon>
        <taxon>Mycobacteriales</taxon>
        <taxon>Nocardiaceae</taxon>
        <taxon>Prescottella</taxon>
    </lineage>
</organism>
<evidence type="ECO:0000256" key="6">
    <source>
        <dbReference type="ARBA" id="ARBA00022679"/>
    </source>
</evidence>
<dbReference type="PANTHER" id="PTHR11986">
    <property type="entry name" value="AMINOTRANSFERASE CLASS III"/>
    <property type="match status" value="1"/>
</dbReference>
<dbReference type="PANTHER" id="PTHR11986:SF18">
    <property type="entry name" value="ORNITHINE AMINOTRANSFERASE, MITOCHONDRIAL"/>
    <property type="match status" value="1"/>
</dbReference>
<dbReference type="OrthoDB" id="9801052at2"/>
<dbReference type="GO" id="GO:0004587">
    <property type="term" value="F:ornithine aminotransferase activity"/>
    <property type="evidence" value="ECO:0007669"/>
    <property type="project" value="UniProtKB-EC"/>
</dbReference>
<evidence type="ECO:0000256" key="4">
    <source>
        <dbReference type="ARBA" id="ARBA00022576"/>
    </source>
</evidence>
<keyword evidence="5" id="KW-0028">Amino-acid biosynthesis</keyword>
<sequence>MTTGHHLDAELVPVTAGTAAELARADEHSAHNYCPLPVVITSGSGAWVRGIDGIDYLDVLAGYSALNFGHAHPELVEIARVQIGRLALTSRAFQHDRFAEFCADVARLCRKDAVLPMNTGAEAVETALKLARKWGYDVRGVPDGRAEIVTCAGNFHGRTIGIVGFSSDPDARGGFGPFPPGFPSVEYGSLGALAAAITENTVAVLVEPIQGEAGVLVPPDGYLAGVRRLCDEHGILMLADEIQSGLGRTGDTFACDREGVVPDVYILGKALGGGIVPVSAVVADRDVMDVIHPGQHGSTFGGNPLACAVGSGVVRLLETGIYQRRSRELGAYLHELLGQLPADLVAEVRGRGLWAGVQLAPGQPTARVICERLLARRVLAKDAHEGTIRIAPPLVISRDDLTWAVERLADALAG</sequence>
<evidence type="ECO:0000256" key="9">
    <source>
        <dbReference type="RuleBase" id="RU003560"/>
    </source>
</evidence>
<proteinExistence type="inferred from homology"/>
<dbReference type="SUPFAM" id="SSF53383">
    <property type="entry name" value="PLP-dependent transferases"/>
    <property type="match status" value="1"/>
</dbReference>
<gene>
    <name evidence="10" type="primary">rocD</name>
    <name evidence="10" type="ORF">EGT67_03940</name>
</gene>
<keyword evidence="11" id="KW-1185">Reference proteome</keyword>
<dbReference type="GO" id="GO:0042802">
    <property type="term" value="F:identical protein binding"/>
    <property type="evidence" value="ECO:0007669"/>
    <property type="project" value="TreeGrafter"/>
</dbReference>
<dbReference type="Gene3D" id="3.90.1150.10">
    <property type="entry name" value="Aspartate Aminotransferase, domain 1"/>
    <property type="match status" value="1"/>
</dbReference>
<comment type="similarity">
    <text evidence="9">Belongs to the class-III pyridoxal-phosphate-dependent aminotransferase family.</text>
</comment>
<dbReference type="PROSITE" id="PS00600">
    <property type="entry name" value="AA_TRANSFER_CLASS_3"/>
    <property type="match status" value="1"/>
</dbReference>
<dbReference type="NCBIfam" id="TIGR01885">
    <property type="entry name" value="Orn_aminotrans"/>
    <property type="match status" value="1"/>
</dbReference>
<reference evidence="10 11" key="1">
    <citation type="submission" date="2018-11" db="EMBL/GenBank/DDBJ databases">
        <title>Rhodococcus spongicola sp. nov. and Rhodococcus xishaensis sp. nov. from marine sponges.</title>
        <authorList>
            <person name="Li L."/>
            <person name="Lin H.W."/>
        </authorList>
    </citation>
    <scope>NUCLEOTIDE SEQUENCE [LARGE SCALE GENOMIC DNA]</scope>
    <source>
        <strain evidence="10 11">CCTCC AB2014297</strain>
    </source>
</reference>
<name>A0A3S3BXI9_9NOCA</name>
<evidence type="ECO:0000256" key="3">
    <source>
        <dbReference type="ARBA" id="ARBA00012924"/>
    </source>
</evidence>
<dbReference type="GO" id="GO:0030170">
    <property type="term" value="F:pyridoxal phosphate binding"/>
    <property type="evidence" value="ECO:0007669"/>
    <property type="project" value="InterPro"/>
</dbReference>
<dbReference type="Proteomes" id="UP000286208">
    <property type="component" value="Unassembled WGS sequence"/>
</dbReference>
<dbReference type="GO" id="GO:0055129">
    <property type="term" value="P:L-proline biosynthetic process"/>
    <property type="evidence" value="ECO:0007669"/>
    <property type="project" value="UniProtKB-UniPathway"/>
</dbReference>
<keyword evidence="4 10" id="KW-0032">Aminotransferase</keyword>
<dbReference type="PIRSF" id="PIRSF000521">
    <property type="entry name" value="Transaminase_4ab_Lys_Orn"/>
    <property type="match status" value="1"/>
</dbReference>
<evidence type="ECO:0000313" key="11">
    <source>
        <dbReference type="Proteomes" id="UP000286208"/>
    </source>
</evidence>
<dbReference type="AlphaFoldDB" id="A0A3S3BXI9"/>
<comment type="cofactor">
    <cofactor evidence="1">
        <name>pyridoxal 5'-phosphate</name>
        <dbReference type="ChEBI" id="CHEBI:597326"/>
    </cofactor>
</comment>
<dbReference type="Pfam" id="PF00202">
    <property type="entry name" value="Aminotran_3"/>
    <property type="match status" value="1"/>
</dbReference>
<dbReference type="CDD" id="cd00610">
    <property type="entry name" value="OAT_like"/>
    <property type="match status" value="1"/>
</dbReference>
<dbReference type="InterPro" id="IPR015424">
    <property type="entry name" value="PyrdxlP-dep_Trfase"/>
</dbReference>
<dbReference type="InterPro" id="IPR049704">
    <property type="entry name" value="Aminotrans_3_PPA_site"/>
</dbReference>
<evidence type="ECO:0000256" key="5">
    <source>
        <dbReference type="ARBA" id="ARBA00022650"/>
    </source>
</evidence>
<dbReference type="InterPro" id="IPR005814">
    <property type="entry name" value="Aminotrans_3"/>
</dbReference>
<dbReference type="EMBL" id="RKLP01000001">
    <property type="protein sequence ID" value="RVW11561.1"/>
    <property type="molecule type" value="Genomic_DNA"/>
</dbReference>
<dbReference type="FunFam" id="3.40.640.10:FF:000011">
    <property type="entry name" value="Ornithine aminotransferase"/>
    <property type="match status" value="1"/>
</dbReference>
<comment type="caution">
    <text evidence="10">The sequence shown here is derived from an EMBL/GenBank/DDBJ whole genome shotgun (WGS) entry which is preliminary data.</text>
</comment>
<accession>A0A3S3BXI9</accession>